<evidence type="ECO:0000256" key="6">
    <source>
        <dbReference type="SAM" id="Phobius"/>
    </source>
</evidence>
<dbReference type="InterPro" id="IPR026265">
    <property type="entry name" value="LptC"/>
</dbReference>
<dbReference type="AlphaFoldDB" id="A0A1S8CVB2"/>
<dbReference type="PANTHER" id="PTHR37481">
    <property type="entry name" value="LIPOPOLYSACCHARIDE EXPORT SYSTEM PROTEIN LPTC"/>
    <property type="match status" value="1"/>
</dbReference>
<keyword evidence="1" id="KW-1003">Cell membrane</keyword>
<organism evidence="7 8">
    <name type="scientific">Alkanindiges hydrocarboniclasticus</name>
    <dbReference type="NCBI Taxonomy" id="1907941"/>
    <lineage>
        <taxon>Bacteria</taxon>
        <taxon>Pseudomonadati</taxon>
        <taxon>Pseudomonadota</taxon>
        <taxon>Gammaproteobacteria</taxon>
        <taxon>Moraxellales</taxon>
        <taxon>Moraxellaceae</taxon>
        <taxon>Alkanindiges</taxon>
    </lineage>
</organism>
<dbReference type="GO" id="GO:0015221">
    <property type="term" value="F:lipopolysaccharide transmembrane transporter activity"/>
    <property type="evidence" value="ECO:0007669"/>
    <property type="project" value="InterPro"/>
</dbReference>
<dbReference type="Pfam" id="PF06835">
    <property type="entry name" value="LptC"/>
    <property type="match status" value="1"/>
</dbReference>
<dbReference type="EMBL" id="MLCN01000019">
    <property type="protein sequence ID" value="ONG40016.1"/>
    <property type="molecule type" value="Genomic_DNA"/>
</dbReference>
<evidence type="ECO:0000313" key="8">
    <source>
        <dbReference type="Proteomes" id="UP000192132"/>
    </source>
</evidence>
<gene>
    <name evidence="7" type="ORF">BKE30_07920</name>
</gene>
<keyword evidence="3 6" id="KW-0812">Transmembrane</keyword>
<evidence type="ECO:0000256" key="4">
    <source>
        <dbReference type="ARBA" id="ARBA00022989"/>
    </source>
</evidence>
<dbReference type="GO" id="GO:0030288">
    <property type="term" value="C:outer membrane-bounded periplasmic space"/>
    <property type="evidence" value="ECO:0007669"/>
    <property type="project" value="TreeGrafter"/>
</dbReference>
<dbReference type="NCBIfam" id="TIGR04409">
    <property type="entry name" value="LptC_YrbK"/>
    <property type="match status" value="1"/>
</dbReference>
<sequence>MDTRLLYVIALGIAVLSGLFYFYSGKSARLNADKNQDLSYNATNIHLIKTTTTGQLEATTTASKLQHWEQDNRSELVQLESTWYQQGQPAATFSADKAVGYNDNEKVILTGNVRAHRLTATGQPSVTFTTDQLTGYPKQNRIETDRPVLIQSNQGQFSSQGLNANLDQGQYNLFRIRGQYAPASGS</sequence>
<dbReference type="GO" id="GO:0005886">
    <property type="term" value="C:plasma membrane"/>
    <property type="evidence" value="ECO:0007669"/>
    <property type="project" value="InterPro"/>
</dbReference>
<proteinExistence type="predicted"/>
<evidence type="ECO:0000256" key="3">
    <source>
        <dbReference type="ARBA" id="ARBA00022692"/>
    </source>
</evidence>
<keyword evidence="5 6" id="KW-0472">Membrane</keyword>
<dbReference type="OrthoDB" id="6717529at2"/>
<name>A0A1S8CVB2_9GAMM</name>
<reference evidence="7 8" key="1">
    <citation type="submission" date="2016-10" db="EMBL/GenBank/DDBJ databases">
        <title>Draft Genome sequence of Alkanindiges sp. strain H1.</title>
        <authorList>
            <person name="Subhash Y."/>
            <person name="Lee S."/>
        </authorList>
    </citation>
    <scope>NUCLEOTIDE SEQUENCE [LARGE SCALE GENOMIC DNA]</scope>
    <source>
        <strain evidence="7 8">H1</strain>
    </source>
</reference>
<comment type="caution">
    <text evidence="7">The sequence shown here is derived from an EMBL/GenBank/DDBJ whole genome shotgun (WGS) entry which is preliminary data.</text>
</comment>
<feature type="transmembrane region" description="Helical" evidence="6">
    <location>
        <begin position="6"/>
        <end position="24"/>
    </location>
</feature>
<evidence type="ECO:0000256" key="1">
    <source>
        <dbReference type="ARBA" id="ARBA00022475"/>
    </source>
</evidence>
<dbReference type="RefSeq" id="WP_076878081.1">
    <property type="nucleotide sequence ID" value="NZ_MLCN01000019.1"/>
</dbReference>
<dbReference type="GO" id="GO:0017089">
    <property type="term" value="F:glycolipid transfer activity"/>
    <property type="evidence" value="ECO:0007669"/>
    <property type="project" value="TreeGrafter"/>
</dbReference>
<accession>A0A1S8CVB2</accession>
<dbReference type="InterPro" id="IPR052363">
    <property type="entry name" value="LPS_export_LptC"/>
</dbReference>
<dbReference type="PANTHER" id="PTHR37481:SF1">
    <property type="entry name" value="LIPOPOLYSACCHARIDE EXPORT SYSTEM PROTEIN LPTC"/>
    <property type="match status" value="1"/>
</dbReference>
<dbReference type="InterPro" id="IPR010664">
    <property type="entry name" value="LipoPS_assembly_LptC-rel"/>
</dbReference>
<keyword evidence="8" id="KW-1185">Reference proteome</keyword>
<dbReference type="Proteomes" id="UP000192132">
    <property type="component" value="Unassembled WGS sequence"/>
</dbReference>
<dbReference type="Gene3D" id="2.60.450.10">
    <property type="entry name" value="Lipopolysaccharide (LPS) transport protein A like domain"/>
    <property type="match status" value="1"/>
</dbReference>
<evidence type="ECO:0000256" key="5">
    <source>
        <dbReference type="ARBA" id="ARBA00023136"/>
    </source>
</evidence>
<evidence type="ECO:0000256" key="2">
    <source>
        <dbReference type="ARBA" id="ARBA00022519"/>
    </source>
</evidence>
<protein>
    <submittedName>
        <fullName evidence="7">LPS export ABC transporter periplasmic protein LptC</fullName>
    </submittedName>
</protein>
<evidence type="ECO:0000313" key="7">
    <source>
        <dbReference type="EMBL" id="ONG40016.1"/>
    </source>
</evidence>
<keyword evidence="4 6" id="KW-1133">Transmembrane helix</keyword>
<keyword evidence="2" id="KW-0997">Cell inner membrane</keyword>
<dbReference type="STRING" id="1907941.BKE30_07920"/>